<proteinExistence type="predicted"/>
<sequence>MNRLLTKFSIQWIGLGLCLFNLNSYVYSQINPQKIIKIPFSDTLFLGDSLWIYSDNLEVYKDTDTLPLNKSNYQFVDNTLYFNNLVDIDTLRVQFRTIPIRINKPYFLYDSNLHQSNIIPEYALQGIELKRSRDWWDNSDIDYSGNYSRGFSIGNNQSLVLNSSLNLQLSGDLGDGIKLTGAISDNQIPVQPEGNTRQIQEFDRLFIQLKKNQFSLTAGDIEINKPYGYFQNYDKRSKGGLLEYAHTKHSLQFKHKAAIGISKGKFNRFELKVKNGNQGPYRLNGRDGESFIIILAGTEKVSLDGQILIRGDDADYIIDYNLGEIKFTTRRLVTDQSRIVIEYEYSDQNYLRSIYVYQGSVSKGGWNGFFNVFNEKDSKKPAIATDLDSLDQHILQLSGDNYNSAVRSSIVKAGLNFSLNRVYYRIVDTVIVIQGKNTPFKILVFDSMADSSAYQATFTDLGPGKGHYNLKLTNANGRVYEWVGVDPITGKSLGAYDPSTPLIAPRSQTLLSAGLNYVSKKKASLRLEISNSILDKNRISNVDDEDNNGLASLIDLNSPIWKFKKSTIQIQTNYEFLNQRFVPLNPFRNTEYSRDWNIKNLTQVNEHLSSTSAIYKFGNLIKLDYTFKVYERMNQYNGIRHLSNLSWMDSLNLLSVKFDYLQTNTMDEQTNFIRPGIQYQRFINKKWTIISAFDQEKNTQNINSSDSLLPTSFYFNQGKVGVQFQNDKLWLGKVEFKHRTDYSIITNKFSPFSNSDEVVISSTIPKSKTGIWDAQFSGRNIHYNSKEINDSLSQFYFLSQLEHTLSLLKNGLRIKNIYSVQSGVEPRQEFIFLQVQPGQGEYIYLDTNHDGIRQINEYFLSTNNDTASYIRQQTFNSDFIQIYQSSLNQIISLDGAKLFINKNQHYLLKKLSFDSQLRFINKVDQNSPFKQQINPFSNQDSSSISFQNFLQQQFFINRANPIYEIQYSRIQNNQRNLLISGTDEHSGRENNLKMRWTIKQKFDLIGLGAIKYEHKNTPSYELQNYIINTNRLEAGINFRPTNNYKFQINYLIKKAEEKMFTYETATINQWSFNTNLSWKRKLSIRTEIKWIQIHYQGQAGNAVEYIMLEGFKDGNNGSWDLNIDYRLSELITLQLGYSGRKTAISDPLHTGRAMMRATF</sequence>
<dbReference type="AlphaFoldDB" id="A0A9D7S726"/>
<evidence type="ECO:0000313" key="1">
    <source>
        <dbReference type="EMBL" id="MBK9716579.1"/>
    </source>
</evidence>
<gene>
    <name evidence="1" type="ORF">IPO85_03490</name>
</gene>
<evidence type="ECO:0000313" key="2">
    <source>
        <dbReference type="Proteomes" id="UP000808349"/>
    </source>
</evidence>
<organism evidence="1 2">
    <name type="scientific">Candidatus Defluviibacterium haderslevense</name>
    <dbReference type="NCBI Taxonomy" id="2981993"/>
    <lineage>
        <taxon>Bacteria</taxon>
        <taxon>Pseudomonadati</taxon>
        <taxon>Bacteroidota</taxon>
        <taxon>Saprospiria</taxon>
        <taxon>Saprospirales</taxon>
        <taxon>Saprospiraceae</taxon>
        <taxon>Candidatus Defluviibacterium</taxon>
    </lineage>
</organism>
<name>A0A9D7S726_9BACT</name>
<dbReference type="EMBL" id="JADKFW010000004">
    <property type="protein sequence ID" value="MBK9716579.1"/>
    <property type="molecule type" value="Genomic_DNA"/>
</dbReference>
<accession>A0A9D7S726</accession>
<comment type="caution">
    <text evidence="1">The sequence shown here is derived from an EMBL/GenBank/DDBJ whole genome shotgun (WGS) entry which is preliminary data.</text>
</comment>
<dbReference type="Proteomes" id="UP000808349">
    <property type="component" value="Unassembled WGS sequence"/>
</dbReference>
<protein>
    <submittedName>
        <fullName evidence="1">Uncharacterized protein</fullName>
    </submittedName>
</protein>
<reference evidence="1 2" key="1">
    <citation type="submission" date="2020-10" db="EMBL/GenBank/DDBJ databases">
        <title>Connecting structure to function with the recovery of over 1000 high-quality activated sludge metagenome-assembled genomes encoding full-length rRNA genes using long-read sequencing.</title>
        <authorList>
            <person name="Singleton C.M."/>
            <person name="Petriglieri F."/>
            <person name="Kristensen J.M."/>
            <person name="Kirkegaard R.H."/>
            <person name="Michaelsen T.Y."/>
            <person name="Andersen M.H."/>
            <person name="Karst S.M."/>
            <person name="Dueholm M.S."/>
            <person name="Nielsen P.H."/>
            <person name="Albertsen M."/>
        </authorList>
    </citation>
    <scope>NUCLEOTIDE SEQUENCE [LARGE SCALE GENOMIC DNA]</scope>
    <source>
        <strain evidence="1">Ribe_18-Q3-R11-54_BAT3C.373</strain>
    </source>
</reference>